<feature type="compositionally biased region" description="Low complexity" evidence="1">
    <location>
        <begin position="1"/>
        <end position="16"/>
    </location>
</feature>
<dbReference type="SUPFAM" id="SSF81383">
    <property type="entry name" value="F-box domain"/>
    <property type="match status" value="1"/>
</dbReference>
<dbReference type="InterPro" id="IPR001810">
    <property type="entry name" value="F-box_dom"/>
</dbReference>
<protein>
    <recommendedName>
        <fullName evidence="2">F-box domain-containing protein</fullName>
    </recommendedName>
</protein>
<evidence type="ECO:0000313" key="4">
    <source>
        <dbReference type="Proteomes" id="UP000027265"/>
    </source>
</evidence>
<dbReference type="InParanoid" id="A0A067QJQ8"/>
<organism evidence="3 4">
    <name type="scientific">Jaapia argillacea MUCL 33604</name>
    <dbReference type="NCBI Taxonomy" id="933084"/>
    <lineage>
        <taxon>Eukaryota</taxon>
        <taxon>Fungi</taxon>
        <taxon>Dikarya</taxon>
        <taxon>Basidiomycota</taxon>
        <taxon>Agaricomycotina</taxon>
        <taxon>Agaricomycetes</taxon>
        <taxon>Agaricomycetidae</taxon>
        <taxon>Jaapiales</taxon>
        <taxon>Jaapiaceae</taxon>
        <taxon>Jaapia</taxon>
    </lineage>
</organism>
<dbReference type="STRING" id="933084.A0A067QJQ8"/>
<feature type="domain" description="F-box" evidence="2">
    <location>
        <begin position="56"/>
        <end position="105"/>
    </location>
</feature>
<gene>
    <name evidence="3" type="ORF">JAAARDRAFT_202398</name>
</gene>
<evidence type="ECO:0000313" key="3">
    <source>
        <dbReference type="EMBL" id="KDQ62846.1"/>
    </source>
</evidence>
<feature type="region of interest" description="Disordered" evidence="1">
    <location>
        <begin position="1"/>
        <end position="22"/>
    </location>
</feature>
<evidence type="ECO:0000256" key="1">
    <source>
        <dbReference type="SAM" id="MobiDB-lite"/>
    </source>
</evidence>
<dbReference type="InterPro" id="IPR036047">
    <property type="entry name" value="F-box-like_dom_sf"/>
</dbReference>
<dbReference type="EMBL" id="KL197710">
    <property type="protein sequence ID" value="KDQ62846.1"/>
    <property type="molecule type" value="Genomic_DNA"/>
</dbReference>
<dbReference type="SMART" id="SM00256">
    <property type="entry name" value="FBOX"/>
    <property type="match status" value="1"/>
</dbReference>
<name>A0A067QJQ8_9AGAM</name>
<accession>A0A067QJQ8</accession>
<reference evidence="4" key="1">
    <citation type="journal article" date="2014" name="Proc. Natl. Acad. Sci. U.S.A.">
        <title>Extensive sampling of basidiomycete genomes demonstrates inadequacy of the white-rot/brown-rot paradigm for wood decay fungi.</title>
        <authorList>
            <person name="Riley R."/>
            <person name="Salamov A.A."/>
            <person name="Brown D.W."/>
            <person name="Nagy L.G."/>
            <person name="Floudas D."/>
            <person name="Held B.W."/>
            <person name="Levasseur A."/>
            <person name="Lombard V."/>
            <person name="Morin E."/>
            <person name="Otillar R."/>
            <person name="Lindquist E.A."/>
            <person name="Sun H."/>
            <person name="LaButti K.M."/>
            <person name="Schmutz J."/>
            <person name="Jabbour D."/>
            <person name="Luo H."/>
            <person name="Baker S.E."/>
            <person name="Pisabarro A.G."/>
            <person name="Walton J.D."/>
            <person name="Blanchette R.A."/>
            <person name="Henrissat B."/>
            <person name="Martin F."/>
            <person name="Cullen D."/>
            <person name="Hibbett D.S."/>
            <person name="Grigoriev I.V."/>
        </authorList>
    </citation>
    <scope>NUCLEOTIDE SEQUENCE [LARGE SCALE GENOMIC DNA]</scope>
    <source>
        <strain evidence="4">MUCL 33604</strain>
    </source>
</reference>
<evidence type="ECO:0000259" key="2">
    <source>
        <dbReference type="PROSITE" id="PS50181"/>
    </source>
</evidence>
<sequence length="693" mass="79847">MPSADISHPDISISSDTNGPRPAKKIKITVSNGLEGYLSVKGHNKTRKSAKPKGKLALLPTLPLDILFEIFSHLLPIDILHLSRTTKALRRVLLHRSSTSIWRAALSNVEDLPECPEDLSEPQYANLAFSPHCHNCLTNNIRNVDWRLRVRYCLRCSKTCLVSDENFELPKTVVKCLAGTNWDNIPGDVYDAKAVLDIVEKINSLPTKDAQRQFVREKHTKKKKIIAHAIRCEDWEEDVADDRANQLDELRAARRKAIEEKLTGLGWGEEIAKMPKTHNHQTRHNRLILLDDLSVVRQPKALTDRIWKNIEKEMVVFMKKMKAYRLELEEKESLKKRRSTVSKIYDEYKKARPHLHSEIVPSAADLCSIPEIKAFIDNQSLDIAGFEDRFVGDLDHLIRRWRSTVIVGLVTKLRDERFGNREVLFQESEAKLSLAISVFVCSEGDYIHYSRLRDWDGPWPERKKRYEAIWYPQILHHRCTTLETIPWYEREEEPDLSTKLGDGFASAFKRKPWSSEKLIFDEKASRVVWKILMACGLNPYQTTAVQLDDLDPRIVCLKCTHGHTCDGERRVQVRTWRKTVAHCMMIHWGDPTVEYEKIADDNVAKARAEEQLYAEKNPKTTPAEPMWTCILCHDTPQETNRLSKSKVDQHLSKHHSIATGLEGRDYRHALDATHEEPPAIYMVPRATKDAPRS</sequence>
<proteinExistence type="predicted"/>
<dbReference type="HOGENOM" id="CLU_010790_2_0_1"/>
<dbReference type="CDD" id="cd09917">
    <property type="entry name" value="F-box_SF"/>
    <property type="match status" value="1"/>
</dbReference>
<dbReference type="OrthoDB" id="2322499at2759"/>
<dbReference type="AlphaFoldDB" id="A0A067QJQ8"/>
<keyword evidence="4" id="KW-1185">Reference proteome</keyword>
<dbReference type="Proteomes" id="UP000027265">
    <property type="component" value="Unassembled WGS sequence"/>
</dbReference>
<dbReference type="Pfam" id="PF12937">
    <property type="entry name" value="F-box-like"/>
    <property type="match status" value="1"/>
</dbReference>
<dbReference type="PROSITE" id="PS50181">
    <property type="entry name" value="FBOX"/>
    <property type="match status" value="1"/>
</dbReference>